<feature type="signal peptide" evidence="1">
    <location>
        <begin position="1"/>
        <end position="19"/>
    </location>
</feature>
<dbReference type="AlphaFoldDB" id="A0AAN8PHR9"/>
<evidence type="ECO:0000313" key="2">
    <source>
        <dbReference type="EMBL" id="KAK6172226.1"/>
    </source>
</evidence>
<gene>
    <name evidence="2" type="ORF">SNE40_015936</name>
</gene>
<evidence type="ECO:0000313" key="3">
    <source>
        <dbReference type="Proteomes" id="UP001347796"/>
    </source>
</evidence>
<organism evidence="2 3">
    <name type="scientific">Patella caerulea</name>
    <name type="common">Rayed Mediterranean limpet</name>
    <dbReference type="NCBI Taxonomy" id="87958"/>
    <lineage>
        <taxon>Eukaryota</taxon>
        <taxon>Metazoa</taxon>
        <taxon>Spiralia</taxon>
        <taxon>Lophotrochozoa</taxon>
        <taxon>Mollusca</taxon>
        <taxon>Gastropoda</taxon>
        <taxon>Patellogastropoda</taxon>
        <taxon>Patelloidea</taxon>
        <taxon>Patellidae</taxon>
        <taxon>Patella</taxon>
    </lineage>
</organism>
<keyword evidence="3" id="KW-1185">Reference proteome</keyword>
<feature type="chain" id="PRO_5043049436" evidence="1">
    <location>
        <begin position="20"/>
        <end position="282"/>
    </location>
</feature>
<comment type="caution">
    <text evidence="2">The sequence shown here is derived from an EMBL/GenBank/DDBJ whole genome shotgun (WGS) entry which is preliminary data.</text>
</comment>
<keyword evidence="1" id="KW-0732">Signal</keyword>
<proteinExistence type="predicted"/>
<sequence>MKSLFLVAVCLTLALVTSAADSLNEQLLRTLAKLDSSSDQSHNTNLYEKRMVSGDNSQISGETAGGMESGNEPKKSMAFSDFKSRVLGWAEKSNAFVQAIDAMKPDALKIMTGKKEWEDIEGYTVALIDKGFHTYGEITKEVFETWGELFTNAKGFKEAGRCRQVDRLASNIDVENDDMAGIKSFEALVSDLDCFAGEFRDTFSVLEDVCMEEDTFNPDHAMDILTNVMKTLFRMKRDGERFVPASLQIKAKFEEEKAKKTATSTKTDADEILKRILRKLQD</sequence>
<dbReference type="EMBL" id="JAZGQO010000011">
    <property type="protein sequence ID" value="KAK6172226.1"/>
    <property type="molecule type" value="Genomic_DNA"/>
</dbReference>
<dbReference type="Proteomes" id="UP001347796">
    <property type="component" value="Unassembled WGS sequence"/>
</dbReference>
<evidence type="ECO:0000256" key="1">
    <source>
        <dbReference type="SAM" id="SignalP"/>
    </source>
</evidence>
<reference evidence="2 3" key="1">
    <citation type="submission" date="2024-01" db="EMBL/GenBank/DDBJ databases">
        <title>The genome of the rayed Mediterranean limpet Patella caerulea (Linnaeus, 1758).</title>
        <authorList>
            <person name="Anh-Thu Weber A."/>
            <person name="Halstead-Nussloch G."/>
        </authorList>
    </citation>
    <scope>NUCLEOTIDE SEQUENCE [LARGE SCALE GENOMIC DNA]</scope>
    <source>
        <strain evidence="2">AATW-2023a</strain>
        <tissue evidence="2">Whole specimen</tissue>
    </source>
</reference>
<name>A0AAN8PHR9_PATCE</name>
<protein>
    <submittedName>
        <fullName evidence="2">Uncharacterized protein</fullName>
    </submittedName>
</protein>
<accession>A0AAN8PHR9</accession>